<accession>A0ABW4XQN0</accession>
<comment type="caution">
    <text evidence="2">The sequence shown here is derived from an EMBL/GenBank/DDBJ whole genome shotgun (WGS) entry which is preliminary data.</text>
</comment>
<reference evidence="3" key="1">
    <citation type="journal article" date="2019" name="Int. J. Syst. Evol. Microbiol.">
        <title>The Global Catalogue of Microorganisms (GCM) 10K type strain sequencing project: providing services to taxonomists for standard genome sequencing and annotation.</title>
        <authorList>
            <consortium name="The Broad Institute Genomics Platform"/>
            <consortium name="The Broad Institute Genome Sequencing Center for Infectious Disease"/>
            <person name="Wu L."/>
            <person name="Ma J."/>
        </authorList>
    </citation>
    <scope>NUCLEOTIDE SEQUENCE [LARGE SCALE GENOMIC DNA]</scope>
    <source>
        <strain evidence="3">CGMCC 1.10992</strain>
    </source>
</reference>
<dbReference type="Proteomes" id="UP001597380">
    <property type="component" value="Unassembled WGS sequence"/>
</dbReference>
<name>A0ABW4XQN0_9GAMM</name>
<evidence type="ECO:0000313" key="3">
    <source>
        <dbReference type="Proteomes" id="UP001597380"/>
    </source>
</evidence>
<protein>
    <submittedName>
        <fullName evidence="2">Acyloxyacyl hydrolase</fullName>
    </submittedName>
</protein>
<evidence type="ECO:0000256" key="1">
    <source>
        <dbReference type="SAM" id="SignalP"/>
    </source>
</evidence>
<feature type="chain" id="PRO_5045576231" evidence="1">
    <location>
        <begin position="24"/>
        <end position="181"/>
    </location>
</feature>
<gene>
    <name evidence="2" type="ORF">ACFSJ3_14160</name>
</gene>
<dbReference type="Gene3D" id="2.40.160.20">
    <property type="match status" value="1"/>
</dbReference>
<dbReference type="InterPro" id="IPR011250">
    <property type="entry name" value="OMP/PagP_B-barrel"/>
</dbReference>
<dbReference type="GO" id="GO:0016787">
    <property type="term" value="F:hydrolase activity"/>
    <property type="evidence" value="ECO:0007669"/>
    <property type="project" value="UniProtKB-KW"/>
</dbReference>
<organism evidence="2 3">
    <name type="scientific">Corallincola platygyrae</name>
    <dbReference type="NCBI Taxonomy" id="1193278"/>
    <lineage>
        <taxon>Bacteria</taxon>
        <taxon>Pseudomonadati</taxon>
        <taxon>Pseudomonadota</taxon>
        <taxon>Gammaproteobacteria</taxon>
        <taxon>Alteromonadales</taxon>
        <taxon>Psychromonadaceae</taxon>
        <taxon>Corallincola</taxon>
    </lineage>
</organism>
<dbReference type="EMBL" id="JBHUHT010000016">
    <property type="protein sequence ID" value="MFD2097135.1"/>
    <property type="molecule type" value="Genomic_DNA"/>
</dbReference>
<keyword evidence="3" id="KW-1185">Reference proteome</keyword>
<keyword evidence="2" id="KW-0378">Hydrolase</keyword>
<dbReference type="InterPro" id="IPR018550">
    <property type="entry name" value="Lipid-A_deacylase-rel"/>
</dbReference>
<keyword evidence="1" id="KW-0732">Signal</keyword>
<evidence type="ECO:0000313" key="2">
    <source>
        <dbReference type="EMBL" id="MFD2097135.1"/>
    </source>
</evidence>
<dbReference type="SUPFAM" id="SSF56925">
    <property type="entry name" value="OMPA-like"/>
    <property type="match status" value="1"/>
</dbReference>
<proteinExistence type="predicted"/>
<dbReference type="RefSeq" id="WP_345339938.1">
    <property type="nucleotide sequence ID" value="NZ_BAABLI010000012.1"/>
</dbReference>
<sequence>MLRASGCLVACLSAAVLVPSAYAEDETTFDLLGLGARYGISDYSNSHEEELMAVYANLSTPWNWSWDSGWHFNTEIMSMGGIYEINGHDMWHVAIGPNFRWFKDDFPLHLQFGIAPTYLDSPEAPHFDAGGELHFTSHLGVVFEAHRNWHLGLTFQHTSNADTNKYNPGIDVLSIDVSYRF</sequence>
<dbReference type="Pfam" id="PF09411">
    <property type="entry name" value="PagL"/>
    <property type="match status" value="1"/>
</dbReference>
<feature type="signal peptide" evidence="1">
    <location>
        <begin position="1"/>
        <end position="23"/>
    </location>
</feature>